<evidence type="ECO:0000256" key="6">
    <source>
        <dbReference type="ARBA" id="ARBA00022833"/>
    </source>
</evidence>
<dbReference type="Pfam" id="PF01432">
    <property type="entry name" value="Peptidase_M3"/>
    <property type="match status" value="1"/>
</dbReference>
<dbReference type="InterPro" id="IPR001567">
    <property type="entry name" value="Pept_M3A_M3B_dom"/>
</dbReference>
<feature type="domain" description="Peptidase M3A/M3B catalytic" evidence="8">
    <location>
        <begin position="1"/>
        <end position="154"/>
    </location>
</feature>
<proteinExistence type="inferred from homology"/>
<dbReference type="Gene3D" id="1.10.1370.10">
    <property type="entry name" value="Neurolysin, domain 3"/>
    <property type="match status" value="1"/>
</dbReference>
<feature type="non-terminal residue" evidence="9">
    <location>
        <position position="1"/>
    </location>
</feature>
<evidence type="ECO:0000256" key="3">
    <source>
        <dbReference type="ARBA" id="ARBA00022670"/>
    </source>
</evidence>
<gene>
    <name evidence="9" type="ORF">LEA_13047</name>
</gene>
<comment type="caution">
    <text evidence="9">The sequence shown here is derived from an EMBL/GenBank/DDBJ whole genome shotgun (WGS) entry which is preliminary data.</text>
</comment>
<evidence type="ECO:0000259" key="8">
    <source>
        <dbReference type="Pfam" id="PF01432"/>
    </source>
</evidence>
<name>K1TLE6_9ZZZZ</name>
<keyword evidence="4" id="KW-0479">Metal-binding</keyword>
<protein>
    <submittedName>
        <fullName evidence="9">Oligopeptidase A</fullName>
    </submittedName>
</protein>
<dbReference type="GO" id="GO:0005829">
    <property type="term" value="C:cytosol"/>
    <property type="evidence" value="ECO:0007669"/>
    <property type="project" value="TreeGrafter"/>
</dbReference>
<dbReference type="EMBL" id="AJWY01008838">
    <property type="protein sequence ID" value="EKC60086.1"/>
    <property type="molecule type" value="Genomic_DNA"/>
</dbReference>
<sequence>TGEPIPADLIAKIVAAENYQAAYFNVRQLLYGLNDMAWHSIDKPFEGDVELFERTAMAPAQVLPVVEGAAMSPAFSHIFAGGYAAGYYGYKWAEVLAADAFSLFKEKGIFNPEVAEAFRREILSKGGHEHPMTLYVNFRGHKPETKALIEKMGLEK</sequence>
<keyword evidence="5" id="KW-0378">Hydrolase</keyword>
<dbReference type="SUPFAM" id="SSF55486">
    <property type="entry name" value="Metalloproteases ('zincins'), catalytic domain"/>
    <property type="match status" value="1"/>
</dbReference>
<evidence type="ECO:0000256" key="1">
    <source>
        <dbReference type="ARBA" id="ARBA00001947"/>
    </source>
</evidence>
<evidence type="ECO:0000256" key="2">
    <source>
        <dbReference type="ARBA" id="ARBA00006040"/>
    </source>
</evidence>
<evidence type="ECO:0000313" key="9">
    <source>
        <dbReference type="EMBL" id="EKC60086.1"/>
    </source>
</evidence>
<dbReference type="PANTHER" id="PTHR43660:SF1">
    <property type="entry name" value="DIPEPTIDYL CARBOXYPEPTIDASE"/>
    <property type="match status" value="1"/>
</dbReference>
<dbReference type="PANTHER" id="PTHR43660">
    <property type="entry name" value="DIPEPTIDYL CARBOXYPEPTIDASE"/>
    <property type="match status" value="1"/>
</dbReference>
<keyword evidence="6" id="KW-0862">Zinc</keyword>
<accession>K1TLE6</accession>
<keyword evidence="7" id="KW-0482">Metalloprotease</keyword>
<dbReference type="GO" id="GO:0004180">
    <property type="term" value="F:carboxypeptidase activity"/>
    <property type="evidence" value="ECO:0007669"/>
    <property type="project" value="TreeGrafter"/>
</dbReference>
<comment type="similarity">
    <text evidence="2">Belongs to the peptidase M3 family.</text>
</comment>
<dbReference type="GO" id="GO:0004222">
    <property type="term" value="F:metalloendopeptidase activity"/>
    <property type="evidence" value="ECO:0007669"/>
    <property type="project" value="InterPro"/>
</dbReference>
<evidence type="ECO:0000256" key="7">
    <source>
        <dbReference type="ARBA" id="ARBA00023049"/>
    </source>
</evidence>
<organism evidence="9">
    <name type="scientific">human gut metagenome</name>
    <dbReference type="NCBI Taxonomy" id="408170"/>
    <lineage>
        <taxon>unclassified sequences</taxon>
        <taxon>metagenomes</taxon>
        <taxon>organismal metagenomes</taxon>
    </lineage>
</organism>
<reference evidence="9" key="1">
    <citation type="journal article" date="2013" name="Environ. Microbiol.">
        <title>Microbiota from the distal guts of lean and obese adolescents exhibit partial functional redundancy besides clear differences in community structure.</title>
        <authorList>
            <person name="Ferrer M."/>
            <person name="Ruiz A."/>
            <person name="Lanza F."/>
            <person name="Haange S.B."/>
            <person name="Oberbach A."/>
            <person name="Till H."/>
            <person name="Bargiela R."/>
            <person name="Campoy C."/>
            <person name="Segura M.T."/>
            <person name="Richter M."/>
            <person name="von Bergen M."/>
            <person name="Seifert J."/>
            <person name="Suarez A."/>
        </authorList>
    </citation>
    <scope>NUCLEOTIDE SEQUENCE</scope>
</reference>
<keyword evidence="3" id="KW-0645">Protease</keyword>
<dbReference type="GO" id="GO:0006508">
    <property type="term" value="P:proteolysis"/>
    <property type="evidence" value="ECO:0007669"/>
    <property type="project" value="UniProtKB-KW"/>
</dbReference>
<evidence type="ECO:0000256" key="4">
    <source>
        <dbReference type="ARBA" id="ARBA00022723"/>
    </source>
</evidence>
<dbReference type="InterPro" id="IPR024077">
    <property type="entry name" value="Neurolysin/TOP_dom2"/>
</dbReference>
<dbReference type="AlphaFoldDB" id="K1TLE6"/>
<dbReference type="InterPro" id="IPR045090">
    <property type="entry name" value="Pept_M3A_M3B"/>
</dbReference>
<dbReference type="GO" id="GO:0046872">
    <property type="term" value="F:metal ion binding"/>
    <property type="evidence" value="ECO:0007669"/>
    <property type="project" value="UniProtKB-KW"/>
</dbReference>
<evidence type="ECO:0000256" key="5">
    <source>
        <dbReference type="ARBA" id="ARBA00022801"/>
    </source>
</evidence>
<comment type="cofactor">
    <cofactor evidence="1">
        <name>Zn(2+)</name>
        <dbReference type="ChEBI" id="CHEBI:29105"/>
    </cofactor>
</comment>